<accession>A0ABR7C4Z4</accession>
<gene>
    <name evidence="2" type="ORF">H8S53_15830</name>
</gene>
<dbReference type="Proteomes" id="UP000600230">
    <property type="component" value="Unassembled WGS sequence"/>
</dbReference>
<feature type="chain" id="PRO_5046697023" evidence="1">
    <location>
        <begin position="27"/>
        <end position="523"/>
    </location>
</feature>
<protein>
    <submittedName>
        <fullName evidence="2">DUF4836 family protein</fullName>
    </submittedName>
</protein>
<dbReference type="Pfam" id="PF16120">
    <property type="entry name" value="DUF4836"/>
    <property type="match status" value="1"/>
</dbReference>
<dbReference type="RefSeq" id="WP_186905991.1">
    <property type="nucleotide sequence ID" value="NZ_JACOOG010000001.1"/>
</dbReference>
<name>A0ABR7C4Z4_9BACE</name>
<keyword evidence="1" id="KW-0732">Signal</keyword>
<evidence type="ECO:0000256" key="1">
    <source>
        <dbReference type="SAM" id="SignalP"/>
    </source>
</evidence>
<evidence type="ECO:0000313" key="3">
    <source>
        <dbReference type="Proteomes" id="UP000600230"/>
    </source>
</evidence>
<proteinExistence type="predicted"/>
<dbReference type="InterPro" id="IPR032276">
    <property type="entry name" value="DUF4836"/>
</dbReference>
<reference evidence="2 3" key="1">
    <citation type="submission" date="2020-08" db="EMBL/GenBank/DDBJ databases">
        <title>Genome public.</title>
        <authorList>
            <person name="Liu C."/>
            <person name="Sun Q."/>
        </authorList>
    </citation>
    <scope>NUCLEOTIDE SEQUENCE [LARGE SCALE GENOMIC DNA]</scope>
    <source>
        <strain evidence="2 3">NSJ-21</strain>
    </source>
</reference>
<sequence>MKKNLFFHFSVLAMLIVLISACSSKKSEYTNVIPSDASQVIAVNLKSLADKAGTKDKETKEALQKLTDALKSDMNAATFQQLEAVLKDPAKSGVDVHAPIYIFNAPSFPYTTMVAKVQNKDDLLKLLEVTEKEQIISHVSEADGYSFAQINKQALLAFTPTTLMVVNYTGTSQLEKVKEEIPALLKQTEENSINSNTAFKKMQKQNGDVNMLITPSSLLSAYANPLNYGISQSIDLKDLKMLGSLSFEKGKIELKIDNYTENAELKALFEKQAKSTCPIENTFLKYFPKSTLALLSIGINGEEFYNVLQENEQFRNDFSITKAAEVKDLFSAFHNDLTIGLINVTMNSNPSFLAYASVKNDAPLKALYEKKSELGLKRGEDIVKLNENEYVYKSRAINIFFGIRDKQMYATNDELLYKNACKTADPSAKETDFASSLKGKRTAFVINAEAVLDLPVIKLLVGFGGQEYSTYYSLLGNISYLEAVGNEDKATVTLQLKNKDVNALKQIVDFIKQFAGMYLRIKD</sequence>
<organism evidence="2 3">
    <name type="scientific">Bacteroides parvus</name>
    <dbReference type="NCBI Taxonomy" id="2763025"/>
    <lineage>
        <taxon>Bacteria</taxon>
        <taxon>Pseudomonadati</taxon>
        <taxon>Bacteroidota</taxon>
        <taxon>Bacteroidia</taxon>
        <taxon>Bacteroidales</taxon>
        <taxon>Bacteroidaceae</taxon>
        <taxon>Bacteroides</taxon>
    </lineage>
</organism>
<dbReference type="EMBL" id="JACOOG010000001">
    <property type="protein sequence ID" value="MBC5592674.1"/>
    <property type="molecule type" value="Genomic_DNA"/>
</dbReference>
<dbReference type="PROSITE" id="PS51257">
    <property type="entry name" value="PROKAR_LIPOPROTEIN"/>
    <property type="match status" value="1"/>
</dbReference>
<comment type="caution">
    <text evidence="2">The sequence shown here is derived from an EMBL/GenBank/DDBJ whole genome shotgun (WGS) entry which is preliminary data.</text>
</comment>
<feature type="signal peptide" evidence="1">
    <location>
        <begin position="1"/>
        <end position="26"/>
    </location>
</feature>
<keyword evidence="3" id="KW-1185">Reference proteome</keyword>
<evidence type="ECO:0000313" key="2">
    <source>
        <dbReference type="EMBL" id="MBC5592674.1"/>
    </source>
</evidence>